<evidence type="ECO:0000313" key="8">
    <source>
        <dbReference type="EMBL" id="MFC3983927.1"/>
    </source>
</evidence>
<comment type="caution">
    <text evidence="8">The sequence shown here is derived from an EMBL/GenBank/DDBJ whole genome shotgun (WGS) entry which is preliminary data.</text>
</comment>
<feature type="binding site" evidence="4">
    <location>
        <position position="285"/>
    </location>
    <ligand>
        <name>NAD(+)</name>
        <dbReference type="ChEBI" id="CHEBI:57540"/>
    </ligand>
</feature>
<name>A0ABV8F5M0_9ACTN</name>
<dbReference type="EC" id="3.13.2.1" evidence="4"/>
<comment type="subcellular location">
    <subcellularLocation>
        <location evidence="4">Cytoplasm</location>
    </subcellularLocation>
</comment>
<dbReference type="HAMAP" id="MF_00563">
    <property type="entry name" value="AdoHcyase"/>
    <property type="match status" value="1"/>
</dbReference>
<feature type="binding site" evidence="4">
    <location>
        <begin position="262"/>
        <end position="267"/>
    </location>
    <ligand>
        <name>NAD(+)</name>
        <dbReference type="ChEBI" id="CHEBI:57540"/>
    </ligand>
</feature>
<comment type="function">
    <text evidence="4">May play a key role in the regulation of the intracellular concentration of adenosylhomocysteine.</text>
</comment>
<feature type="binding site" evidence="4">
    <location>
        <position position="389"/>
    </location>
    <ligand>
        <name>NAD(+)</name>
        <dbReference type="ChEBI" id="CHEBI:57540"/>
    </ligand>
</feature>
<keyword evidence="3 4" id="KW-0520">NAD</keyword>
<dbReference type="InterPro" id="IPR020082">
    <property type="entry name" value="S-Ado-L-homoCys_hydrolase_CS"/>
</dbReference>
<dbReference type="Pfam" id="PF05221">
    <property type="entry name" value="AdoHcyase"/>
    <property type="match status" value="1"/>
</dbReference>
<comment type="pathway">
    <text evidence="4 5">Amino-acid biosynthesis; L-homocysteine biosynthesis; L-homocysteine from S-adenosyl-L-homocysteine: step 1/1.</text>
</comment>
<feature type="binding site" evidence="4">
    <location>
        <position position="233"/>
    </location>
    <ligand>
        <name>NAD(+)</name>
        <dbReference type="ChEBI" id="CHEBI:57540"/>
    </ligand>
</feature>
<keyword evidence="4" id="KW-0963">Cytoplasm</keyword>
<dbReference type="Gene3D" id="3.40.50.720">
    <property type="entry name" value="NAD(P)-binding Rossmann-like Domain"/>
    <property type="match status" value="1"/>
</dbReference>
<dbReference type="SUPFAM" id="SSF52283">
    <property type="entry name" value="Formate/glycerate dehydrogenase catalytic domain-like"/>
    <property type="match status" value="1"/>
</dbReference>
<dbReference type="InterPro" id="IPR042172">
    <property type="entry name" value="Adenosylhomocyst_ase-like_sf"/>
</dbReference>
<feature type="binding site" evidence="4">
    <location>
        <position position="228"/>
    </location>
    <ligand>
        <name>substrate</name>
    </ligand>
</feature>
<evidence type="ECO:0000256" key="6">
    <source>
        <dbReference type="RuleBase" id="RU004166"/>
    </source>
</evidence>
<gene>
    <name evidence="4 8" type="primary">ahcY</name>
    <name evidence="8" type="ORF">ACFOYY_27610</name>
</gene>
<feature type="binding site" evidence="4">
    <location>
        <position position="137"/>
    </location>
    <ligand>
        <name>substrate</name>
    </ligand>
</feature>
<dbReference type="InterPro" id="IPR036291">
    <property type="entry name" value="NAD(P)-bd_dom_sf"/>
</dbReference>
<feature type="binding site" evidence="4">
    <location>
        <position position="320"/>
    </location>
    <ligand>
        <name>NAD(+)</name>
        <dbReference type="ChEBI" id="CHEBI:57540"/>
    </ligand>
</feature>
<keyword evidence="2 4" id="KW-0554">One-carbon metabolism</keyword>
<feature type="binding site" evidence="4">
    <location>
        <position position="198"/>
    </location>
    <ligand>
        <name>substrate</name>
    </ligand>
</feature>
<comment type="similarity">
    <text evidence="1 4 6">Belongs to the adenosylhomocysteinase family.</text>
</comment>
<feature type="binding site" evidence="4">
    <location>
        <begin position="199"/>
        <end position="201"/>
    </location>
    <ligand>
        <name>NAD(+)</name>
        <dbReference type="ChEBI" id="CHEBI:57540"/>
    </ligand>
</feature>
<evidence type="ECO:0000256" key="3">
    <source>
        <dbReference type="ARBA" id="ARBA00023027"/>
    </source>
</evidence>
<dbReference type="Gene3D" id="3.40.50.1480">
    <property type="entry name" value="Adenosylhomocysteinase-like"/>
    <property type="match status" value="1"/>
</dbReference>
<dbReference type="RefSeq" id="WP_352009864.1">
    <property type="nucleotide sequence ID" value="NZ_JBHSBC010000032.1"/>
</dbReference>
<dbReference type="Pfam" id="PF00670">
    <property type="entry name" value="AdoHcyase_NAD"/>
    <property type="match status" value="1"/>
</dbReference>
<proteinExistence type="inferred from homology"/>
<feature type="binding site" evidence="4">
    <location>
        <position position="232"/>
    </location>
    <ligand>
        <name>substrate</name>
    </ligand>
</feature>
<dbReference type="SUPFAM" id="SSF51735">
    <property type="entry name" value="NAD(P)-binding Rossmann-fold domains"/>
    <property type="match status" value="1"/>
</dbReference>
<comment type="catalytic activity">
    <reaction evidence="4 5">
        <text>S-adenosyl-L-homocysteine + H2O = L-homocysteine + adenosine</text>
        <dbReference type="Rhea" id="RHEA:21708"/>
        <dbReference type="ChEBI" id="CHEBI:15377"/>
        <dbReference type="ChEBI" id="CHEBI:16335"/>
        <dbReference type="ChEBI" id="CHEBI:57856"/>
        <dbReference type="ChEBI" id="CHEBI:58199"/>
        <dbReference type="EC" id="3.13.2.1"/>
    </reaction>
</comment>
<feature type="domain" description="S-adenosyl-L-homocysteine hydrolase NAD binding" evidence="7">
    <location>
        <begin position="233"/>
        <end position="395"/>
    </location>
</feature>
<dbReference type="PROSITE" id="PS00739">
    <property type="entry name" value="ADOHCYASE_2"/>
    <property type="match status" value="1"/>
</dbReference>
<dbReference type="NCBIfam" id="TIGR00936">
    <property type="entry name" value="ahcY"/>
    <property type="match status" value="1"/>
</dbReference>
<evidence type="ECO:0000256" key="2">
    <source>
        <dbReference type="ARBA" id="ARBA00022563"/>
    </source>
</evidence>
<reference evidence="9" key="1">
    <citation type="journal article" date="2019" name="Int. J. Syst. Evol. Microbiol.">
        <title>The Global Catalogue of Microorganisms (GCM) 10K type strain sequencing project: providing services to taxonomists for standard genome sequencing and annotation.</title>
        <authorList>
            <consortium name="The Broad Institute Genomics Platform"/>
            <consortium name="The Broad Institute Genome Sequencing Center for Infectious Disease"/>
            <person name="Wu L."/>
            <person name="Ma J."/>
        </authorList>
    </citation>
    <scope>NUCLEOTIDE SEQUENCE [LARGE SCALE GENOMIC DNA]</scope>
    <source>
        <strain evidence="9">TBRC 7912</strain>
    </source>
</reference>
<dbReference type="CDD" id="cd00401">
    <property type="entry name" value="SAHH"/>
    <property type="match status" value="1"/>
</dbReference>
<comment type="cofactor">
    <cofactor evidence="4 5">
        <name>NAD(+)</name>
        <dbReference type="ChEBI" id="CHEBI:57540"/>
    </cofactor>
    <text evidence="4 5">Binds 1 NAD(+) per subunit.</text>
</comment>
<dbReference type="PIRSF" id="PIRSF001109">
    <property type="entry name" value="Ad_hcy_hydrolase"/>
    <property type="match status" value="1"/>
</dbReference>
<keyword evidence="4 5" id="KW-0378">Hydrolase</keyword>
<sequence length="475" mass="51650">MDFKVADLSLAAFGRREIQLAEHEMPGLMAVRKEYADSQPLAGAKIMGSLHMTIQTAVLIETLVALGAEVRWVSCNIFSTQDHAAAAVVVGPEGTVEDPKGVPVFAWKGETLEEYWWCTEQALVWPGGDGPNMILDDGGDATLLVHKGVEYEKAGAVPGASEGDSEEWQVILELLRRTVGPDKRWTEIASRIKGVTEETTTGVHRLYEMFKAGSLLFPAINVNDSVTKSKFDNKYGCRHSVIDGLNRATDVLIGGKVAVVAGYGDVGKGCADALRGQGARVIVTEIDPICALQAAMDGFQVTTLDDVVGIADIFVTTTGNFDIITADHMSRMKHNAIVSNIGHFDNEIDMAGLAKIPGIVKTEVKPQVHTWAFPDGRQIIVLAEGRLMNLGCATGHPSFVMSNSFTNQVIAQIELFTKTEQYPVGVYVLPKHLDEKVARLHLDALGVKLTKLTKEQAEYIGVDVEGPYKADHYRY</sequence>
<keyword evidence="9" id="KW-1185">Reference proteome</keyword>
<evidence type="ECO:0000256" key="5">
    <source>
        <dbReference type="RuleBase" id="RU000548"/>
    </source>
</evidence>
<dbReference type="Proteomes" id="UP001595698">
    <property type="component" value="Unassembled WGS sequence"/>
</dbReference>
<dbReference type="SMART" id="SM00997">
    <property type="entry name" value="AdoHcyase_NAD"/>
    <property type="match status" value="1"/>
</dbReference>
<dbReference type="InterPro" id="IPR000043">
    <property type="entry name" value="Adenosylhomocysteinase-like"/>
</dbReference>
<dbReference type="PROSITE" id="PS00738">
    <property type="entry name" value="ADOHCYASE_1"/>
    <property type="match status" value="1"/>
</dbReference>
<protein>
    <recommendedName>
        <fullName evidence="4">Adenosylhomocysteinase</fullName>
        <ecNumber evidence="4">3.13.2.1</ecNumber>
    </recommendedName>
    <alternativeName>
        <fullName evidence="4">S-adenosyl-L-homocysteine hydrolase</fullName>
        <shortName evidence="4">AdoHcyase</shortName>
    </alternativeName>
</protein>
<accession>A0ABV8F5M0</accession>
<evidence type="ECO:0000313" key="9">
    <source>
        <dbReference type="Proteomes" id="UP001595698"/>
    </source>
</evidence>
<evidence type="ECO:0000259" key="7">
    <source>
        <dbReference type="SMART" id="SM00997"/>
    </source>
</evidence>
<feature type="binding site" evidence="4">
    <location>
        <begin position="341"/>
        <end position="343"/>
    </location>
    <ligand>
        <name>NAD(+)</name>
        <dbReference type="ChEBI" id="CHEBI:57540"/>
    </ligand>
</feature>
<dbReference type="InterPro" id="IPR015878">
    <property type="entry name" value="Ado_hCys_hydrolase_NAD-bd"/>
</dbReference>
<evidence type="ECO:0000256" key="4">
    <source>
        <dbReference type="HAMAP-Rule" id="MF_00563"/>
    </source>
</evidence>
<evidence type="ECO:0000256" key="1">
    <source>
        <dbReference type="ARBA" id="ARBA00007122"/>
    </source>
</evidence>
<dbReference type="NCBIfam" id="NF004005">
    <property type="entry name" value="PRK05476.2-3"/>
    <property type="match status" value="1"/>
</dbReference>
<feature type="binding site" evidence="4">
    <location>
        <position position="53"/>
    </location>
    <ligand>
        <name>substrate</name>
    </ligand>
</feature>
<organism evidence="8 9">
    <name type="scientific">Streptosporangium jomthongense</name>
    <dbReference type="NCBI Taxonomy" id="1193683"/>
    <lineage>
        <taxon>Bacteria</taxon>
        <taxon>Bacillati</taxon>
        <taxon>Actinomycetota</taxon>
        <taxon>Actinomycetes</taxon>
        <taxon>Streptosporangiales</taxon>
        <taxon>Streptosporangiaceae</taxon>
        <taxon>Streptosporangium</taxon>
    </lineage>
</organism>
<dbReference type="SMART" id="SM00996">
    <property type="entry name" value="AdoHcyase"/>
    <property type="match status" value="1"/>
</dbReference>
<dbReference type="PANTHER" id="PTHR23420">
    <property type="entry name" value="ADENOSYLHOMOCYSTEINASE"/>
    <property type="match status" value="1"/>
</dbReference>
<dbReference type="EMBL" id="JBHSBC010000032">
    <property type="protein sequence ID" value="MFC3983927.1"/>
    <property type="molecule type" value="Genomic_DNA"/>
</dbReference>
<dbReference type="PANTHER" id="PTHR23420:SF0">
    <property type="entry name" value="ADENOSYLHOMOCYSTEINASE"/>
    <property type="match status" value="1"/>
</dbReference>